<reference evidence="2 3" key="1">
    <citation type="journal article" date="2014" name="PLoS Genet.">
        <title>Phylogenetically driven sequencing of extremely halophilic archaea reveals strategies for static and dynamic osmo-response.</title>
        <authorList>
            <person name="Becker E.A."/>
            <person name="Seitzer P.M."/>
            <person name="Tritt A."/>
            <person name="Larsen D."/>
            <person name="Krusor M."/>
            <person name="Yao A.I."/>
            <person name="Wu D."/>
            <person name="Madern D."/>
            <person name="Eisen J.A."/>
            <person name="Darling A.E."/>
            <person name="Facciotti M.T."/>
        </authorList>
    </citation>
    <scope>NUCLEOTIDE SEQUENCE [LARGE SCALE GENOMIC DNA]</scope>
    <source>
        <strain evidence="2 3">100A6</strain>
    </source>
</reference>
<feature type="transmembrane region" description="Helical" evidence="1">
    <location>
        <begin position="496"/>
        <end position="516"/>
    </location>
</feature>
<accession>M0LWY5</accession>
<keyword evidence="3" id="KW-1185">Reference proteome</keyword>
<dbReference type="AlphaFoldDB" id="M0LWY5"/>
<dbReference type="Proteomes" id="UP000011566">
    <property type="component" value="Unassembled WGS sequence"/>
</dbReference>
<keyword evidence="1" id="KW-1133">Transmembrane helix</keyword>
<feature type="transmembrane region" description="Helical" evidence="1">
    <location>
        <begin position="283"/>
        <end position="304"/>
    </location>
</feature>
<feature type="transmembrane region" description="Helical" evidence="1">
    <location>
        <begin position="528"/>
        <end position="551"/>
    </location>
</feature>
<dbReference type="EMBL" id="AOMB01000032">
    <property type="protein sequence ID" value="EMA38077.1"/>
    <property type="molecule type" value="Genomic_DNA"/>
</dbReference>
<dbReference type="PATRIC" id="fig|1132509.6.peg.2633"/>
<evidence type="ECO:0000256" key="1">
    <source>
        <dbReference type="SAM" id="Phobius"/>
    </source>
</evidence>
<dbReference type="RefSeq" id="WP_007694024.1">
    <property type="nucleotide sequence ID" value="NZ_AJRK01000436.1"/>
</dbReference>
<dbReference type="Pfam" id="PF09971">
    <property type="entry name" value="DUF2206"/>
    <property type="match status" value="1"/>
</dbReference>
<feature type="transmembrane region" description="Helical" evidence="1">
    <location>
        <begin position="178"/>
        <end position="199"/>
    </location>
</feature>
<dbReference type="eggNOG" id="arCOG00568">
    <property type="taxonomic scope" value="Archaea"/>
</dbReference>
<gene>
    <name evidence="2" type="ORF">C447_11590</name>
</gene>
<protein>
    <submittedName>
        <fullName evidence="2">Transmembrane protein</fullName>
    </submittedName>
</protein>
<feature type="transmembrane region" description="Helical" evidence="1">
    <location>
        <begin position="429"/>
        <end position="448"/>
    </location>
</feature>
<dbReference type="InterPro" id="IPR018701">
    <property type="entry name" value="DUF2206_membrane"/>
</dbReference>
<feature type="transmembrane region" description="Helical" evidence="1">
    <location>
        <begin position="384"/>
        <end position="417"/>
    </location>
</feature>
<feature type="transmembrane region" description="Helical" evidence="1">
    <location>
        <begin position="7"/>
        <end position="26"/>
    </location>
</feature>
<organism evidence="2 3">
    <name type="scientific">Halococcus hamelinensis 100A6</name>
    <dbReference type="NCBI Taxonomy" id="1132509"/>
    <lineage>
        <taxon>Archaea</taxon>
        <taxon>Methanobacteriati</taxon>
        <taxon>Methanobacteriota</taxon>
        <taxon>Stenosarchaea group</taxon>
        <taxon>Halobacteria</taxon>
        <taxon>Halobacteriales</taxon>
        <taxon>Halococcaceae</taxon>
        <taxon>Halococcus</taxon>
    </lineage>
</organism>
<feature type="transmembrane region" description="Helical" evidence="1">
    <location>
        <begin position="332"/>
        <end position="350"/>
    </location>
</feature>
<name>M0LWY5_9EURY</name>
<feature type="transmembrane region" description="Helical" evidence="1">
    <location>
        <begin position="598"/>
        <end position="621"/>
    </location>
</feature>
<dbReference type="OrthoDB" id="292292at2157"/>
<sequence length="758" mass="81635">MDTRSNELEVASLAVMVSVLLVVVTLDIDVPGTTVLRAVLGCVLLGVVPGYLLVSLLGLDDRSPGPIVVYSVGLSLPLVVCLSITVDVVLSGLAIDRPLTPLSMTLAVAALVLCLQAARSVGSGVLRRPFQPLAVFEWATVSVVGISDRLQPRVIGWEFGHDERTARSVVRGLSPRDWLALAAVTALPLGAVLVTLPGTAPGSDGVLVALSCVVAVVPLALLRWRGSAVLYPYGVWAVAATVLLQMTLVSGHIWGFDIHYEYATAATILEDGYWNATGGDSNASLVAITLLAAVYSMVTGLEIVWVYKLVYPLLVSLLPVCLWYIARAEFRERSVAVLAPFTLVFYYGFFKDMPDKQLVAGLFGVLLLMVFLDERLSALQRWVLGLAFAMSVVFAHYGVSLLFVAFLGFGLVARHVVRLVSGVGVVTRITRPALVAFFGGFWVLWYALTASGENLDSVVSVAGEVFEAFPLSDSGRSGVGYAMTETESVYWLASKLLYIALVGLVGLGILAALYALATDRDAVRNAEYTLFSVGVFGFLVSSAVVTFGMGFDRTLQIALFVLAPFAITGMRTALAVLGRGAARLPRVGPRPRLSAIPAEGVFAVFLALLFLFSSGTAFAVADQPEPAYSINYNQSAGWPVYSQDEVDATRWLAERSSNPGTDVAVYNNYDRVKSRDGLLVGEVVPSDRIESIWLGRTSFEGPGYVYVSERPMTKPGSDSAYVSVERTSFYRTVLADREPVYENDRASVYYIRGNRTNA</sequence>
<evidence type="ECO:0000313" key="3">
    <source>
        <dbReference type="Proteomes" id="UP000011566"/>
    </source>
</evidence>
<feature type="transmembrane region" description="Helical" evidence="1">
    <location>
        <begin position="557"/>
        <end position="577"/>
    </location>
</feature>
<keyword evidence="1" id="KW-0472">Membrane</keyword>
<feature type="transmembrane region" description="Helical" evidence="1">
    <location>
        <begin position="68"/>
        <end position="93"/>
    </location>
</feature>
<feature type="transmembrane region" description="Helical" evidence="1">
    <location>
        <begin position="309"/>
        <end position="326"/>
    </location>
</feature>
<feature type="transmembrane region" description="Helical" evidence="1">
    <location>
        <begin position="357"/>
        <end position="372"/>
    </location>
</feature>
<comment type="caution">
    <text evidence="2">The sequence shown here is derived from an EMBL/GenBank/DDBJ whole genome shotgun (WGS) entry which is preliminary data.</text>
</comment>
<keyword evidence="1 2" id="KW-0812">Transmembrane</keyword>
<evidence type="ECO:0000313" key="2">
    <source>
        <dbReference type="EMBL" id="EMA38077.1"/>
    </source>
</evidence>
<feature type="transmembrane region" description="Helical" evidence="1">
    <location>
        <begin position="99"/>
        <end position="118"/>
    </location>
</feature>
<proteinExistence type="predicted"/>
<feature type="transmembrane region" description="Helical" evidence="1">
    <location>
        <begin position="234"/>
        <end position="254"/>
    </location>
</feature>
<feature type="transmembrane region" description="Helical" evidence="1">
    <location>
        <begin position="38"/>
        <end position="59"/>
    </location>
</feature>
<feature type="transmembrane region" description="Helical" evidence="1">
    <location>
        <begin position="205"/>
        <end position="222"/>
    </location>
</feature>